<dbReference type="FunFam" id="3.30.565.10:FF:000006">
    <property type="entry name" value="Sensor histidine kinase WalK"/>
    <property type="match status" value="1"/>
</dbReference>
<reference evidence="10 11" key="1">
    <citation type="submission" date="2019-01" db="EMBL/GenBank/DDBJ databases">
        <title>Spirosoma flava sp. nov., a propanil-degrading bacterium isolated from herbicide-contaminated soil.</title>
        <authorList>
            <person name="Zhang L."/>
            <person name="Jiang J.-D."/>
        </authorList>
    </citation>
    <scope>NUCLEOTIDE SEQUENCE [LARGE SCALE GENOMIC DNA]</scope>
    <source>
        <strain evidence="10 11">TY50</strain>
    </source>
</reference>
<evidence type="ECO:0000256" key="6">
    <source>
        <dbReference type="SAM" id="Coils"/>
    </source>
</evidence>
<dbReference type="RefSeq" id="WP_129603147.1">
    <property type="nucleotide sequence ID" value="NZ_SBLB01000005.1"/>
</dbReference>
<evidence type="ECO:0000259" key="8">
    <source>
        <dbReference type="PROSITE" id="PS50112"/>
    </source>
</evidence>
<protein>
    <recommendedName>
        <fullName evidence="2">histidine kinase</fullName>
        <ecNumber evidence="2">2.7.13.3</ecNumber>
    </recommendedName>
</protein>
<dbReference type="InterPro" id="IPR004358">
    <property type="entry name" value="Sig_transdc_His_kin-like_C"/>
</dbReference>
<dbReference type="PROSITE" id="PS50109">
    <property type="entry name" value="HIS_KIN"/>
    <property type="match status" value="1"/>
</dbReference>
<dbReference type="SMART" id="SM00086">
    <property type="entry name" value="PAC"/>
    <property type="match status" value="3"/>
</dbReference>
<feature type="domain" description="PAC" evidence="9">
    <location>
        <begin position="91"/>
        <end position="144"/>
    </location>
</feature>
<keyword evidence="3" id="KW-0597">Phosphoprotein</keyword>
<dbReference type="InterPro" id="IPR013656">
    <property type="entry name" value="PAS_4"/>
</dbReference>
<dbReference type="InterPro" id="IPR005467">
    <property type="entry name" value="His_kinase_dom"/>
</dbReference>
<feature type="domain" description="Histidine kinase" evidence="7">
    <location>
        <begin position="476"/>
        <end position="702"/>
    </location>
</feature>
<evidence type="ECO:0000256" key="3">
    <source>
        <dbReference type="ARBA" id="ARBA00022553"/>
    </source>
</evidence>
<feature type="coiled-coil region" evidence="6">
    <location>
        <begin position="403"/>
        <end position="462"/>
    </location>
</feature>
<dbReference type="Pfam" id="PF08447">
    <property type="entry name" value="PAS_3"/>
    <property type="match status" value="1"/>
</dbReference>
<dbReference type="PRINTS" id="PR00344">
    <property type="entry name" value="BCTRLSENSOR"/>
</dbReference>
<evidence type="ECO:0000313" key="11">
    <source>
        <dbReference type="Proteomes" id="UP000290407"/>
    </source>
</evidence>
<dbReference type="InterPro" id="IPR052162">
    <property type="entry name" value="Sensor_kinase/Photoreceptor"/>
</dbReference>
<dbReference type="GO" id="GO:0000155">
    <property type="term" value="F:phosphorelay sensor kinase activity"/>
    <property type="evidence" value="ECO:0007669"/>
    <property type="project" value="InterPro"/>
</dbReference>
<evidence type="ECO:0000256" key="1">
    <source>
        <dbReference type="ARBA" id="ARBA00000085"/>
    </source>
</evidence>
<dbReference type="AlphaFoldDB" id="A0A4Q2UL23"/>
<feature type="domain" description="PAS" evidence="8">
    <location>
        <begin position="15"/>
        <end position="86"/>
    </location>
</feature>
<evidence type="ECO:0000313" key="10">
    <source>
        <dbReference type="EMBL" id="RYC68361.1"/>
    </source>
</evidence>
<dbReference type="PANTHER" id="PTHR43304">
    <property type="entry name" value="PHYTOCHROME-LIKE PROTEIN CPH1"/>
    <property type="match status" value="1"/>
</dbReference>
<sequence>MNGDVNPLGLKSLTERLDLNFVLQAAGLGVWELDPQTNQVDWDDRCQRLFGVTNTDSLSYEQAVRHIHPDDLGRVQEAVQHALTAQADGRYDITHRTLGAEDNQLRWVRFWGQAYFGEEGKAYRLAGVAQDVTEQVLARQQVEERERRFQSLIEQAPVATSLFVGRDLVISIANEPMLQFWGKGSGVLGKPLAEVLPELREQPFLTILDNVYTTGNPYQAVADRCELIIDGELRTFYFNFTYQPIFDEQEQVYGVMNMAVDVTDQVLAQQLVKESQVQLLSLFEQSPVGIAIISEENLTYQMANPFYGALVGRRPEQLVGKPLLEALPELAGQGFDLLLREVIETGVPFSANEVAVDLVRNDRLDRIYVDLLYQPRIDIKGIVSEILVVATDVTQQVMVRRKIEDSEERYRTLSGELEQEVQRRTEELMAANEELAATNEELASTNDEYARLNDELGEANELFSRSNQNLEQFAYIASHDLQEPLRKVQQFGDLLQAEYSQQLGEGRLYVERMQAAANRMSTLIRDLLNFSRVSMRQEMVESVPLTDVVNTVLTDLELVIQEKGAVVRVEPLPVIEGDQSQLEQLFQNLLSNALKFTQPGRVPQIDVRLETLSAFRLPPSVKPARLASSYYRIDVVDNGIGFDEKYLDRIFQVFQRLHNKRDYAGTGIGLAICEKVAVNHGGAITAASEPGQGATFSVFLPV</sequence>
<dbReference type="Gene3D" id="2.10.70.100">
    <property type="match status" value="1"/>
</dbReference>
<gene>
    <name evidence="10" type="ORF">EQG79_18535</name>
</gene>
<evidence type="ECO:0000259" key="7">
    <source>
        <dbReference type="PROSITE" id="PS50109"/>
    </source>
</evidence>
<keyword evidence="6" id="KW-0175">Coiled coil</keyword>
<dbReference type="Proteomes" id="UP000290407">
    <property type="component" value="Unassembled WGS sequence"/>
</dbReference>
<dbReference type="CDD" id="cd00130">
    <property type="entry name" value="PAS"/>
    <property type="match status" value="2"/>
</dbReference>
<feature type="domain" description="PAC" evidence="9">
    <location>
        <begin position="216"/>
        <end position="274"/>
    </location>
</feature>
<dbReference type="SUPFAM" id="SSF55874">
    <property type="entry name" value="ATPase domain of HSP90 chaperone/DNA topoisomerase II/histidine kinase"/>
    <property type="match status" value="1"/>
</dbReference>
<dbReference type="CDD" id="cd00082">
    <property type="entry name" value="HisKA"/>
    <property type="match status" value="1"/>
</dbReference>
<keyword evidence="11" id="KW-1185">Reference proteome</keyword>
<dbReference type="InterPro" id="IPR035965">
    <property type="entry name" value="PAS-like_dom_sf"/>
</dbReference>
<dbReference type="EMBL" id="SBLB01000005">
    <property type="protein sequence ID" value="RYC68361.1"/>
    <property type="molecule type" value="Genomic_DNA"/>
</dbReference>
<dbReference type="InterPro" id="IPR013655">
    <property type="entry name" value="PAS_fold_3"/>
</dbReference>
<dbReference type="Gene3D" id="1.10.287.130">
    <property type="match status" value="1"/>
</dbReference>
<dbReference type="PROSITE" id="PS50113">
    <property type="entry name" value="PAC"/>
    <property type="match status" value="2"/>
</dbReference>
<dbReference type="PANTHER" id="PTHR43304:SF1">
    <property type="entry name" value="PAC DOMAIN-CONTAINING PROTEIN"/>
    <property type="match status" value="1"/>
</dbReference>
<accession>A0A4Q2UL23</accession>
<dbReference type="SMART" id="SM00387">
    <property type="entry name" value="HATPase_c"/>
    <property type="match status" value="1"/>
</dbReference>
<dbReference type="InterPro" id="IPR003594">
    <property type="entry name" value="HATPase_dom"/>
</dbReference>
<evidence type="ECO:0000259" key="9">
    <source>
        <dbReference type="PROSITE" id="PS50113"/>
    </source>
</evidence>
<dbReference type="InterPro" id="IPR001610">
    <property type="entry name" value="PAC"/>
</dbReference>
<proteinExistence type="predicted"/>
<dbReference type="InterPro" id="IPR000700">
    <property type="entry name" value="PAS-assoc_C"/>
</dbReference>
<dbReference type="InterPro" id="IPR036890">
    <property type="entry name" value="HATPase_C_sf"/>
</dbReference>
<dbReference type="InterPro" id="IPR003661">
    <property type="entry name" value="HisK_dim/P_dom"/>
</dbReference>
<dbReference type="EC" id="2.7.13.3" evidence="2"/>
<keyword evidence="5" id="KW-0418">Kinase</keyword>
<dbReference type="Gene3D" id="3.30.565.10">
    <property type="entry name" value="Histidine kinase-like ATPase, C-terminal domain"/>
    <property type="match status" value="1"/>
</dbReference>
<evidence type="ECO:0000256" key="5">
    <source>
        <dbReference type="ARBA" id="ARBA00022777"/>
    </source>
</evidence>
<comment type="caution">
    <text evidence="10">The sequence shown here is derived from an EMBL/GenBank/DDBJ whole genome shotgun (WGS) entry which is preliminary data.</text>
</comment>
<dbReference type="InterPro" id="IPR000014">
    <property type="entry name" value="PAS"/>
</dbReference>
<keyword evidence="4" id="KW-0808">Transferase</keyword>
<comment type="catalytic activity">
    <reaction evidence="1">
        <text>ATP + protein L-histidine = ADP + protein N-phospho-L-histidine.</text>
        <dbReference type="EC" id="2.7.13.3"/>
    </reaction>
</comment>
<dbReference type="Pfam" id="PF00512">
    <property type="entry name" value="HisKA"/>
    <property type="match status" value="1"/>
</dbReference>
<dbReference type="SMART" id="SM00091">
    <property type="entry name" value="PAS"/>
    <property type="match status" value="3"/>
</dbReference>
<organism evidence="10 11">
    <name type="scientific">Spirosoma sordidisoli</name>
    <dbReference type="NCBI Taxonomy" id="2502893"/>
    <lineage>
        <taxon>Bacteria</taxon>
        <taxon>Pseudomonadati</taxon>
        <taxon>Bacteroidota</taxon>
        <taxon>Cytophagia</taxon>
        <taxon>Cytophagales</taxon>
        <taxon>Cytophagaceae</taxon>
        <taxon>Spirosoma</taxon>
    </lineage>
</organism>
<evidence type="ECO:0000256" key="2">
    <source>
        <dbReference type="ARBA" id="ARBA00012438"/>
    </source>
</evidence>
<dbReference type="Pfam" id="PF02518">
    <property type="entry name" value="HATPase_c"/>
    <property type="match status" value="1"/>
</dbReference>
<dbReference type="PROSITE" id="PS50112">
    <property type="entry name" value="PAS"/>
    <property type="match status" value="1"/>
</dbReference>
<name>A0A4Q2UL23_9BACT</name>
<dbReference type="NCBIfam" id="TIGR00229">
    <property type="entry name" value="sensory_box"/>
    <property type="match status" value="1"/>
</dbReference>
<dbReference type="SUPFAM" id="SSF55785">
    <property type="entry name" value="PYP-like sensor domain (PAS domain)"/>
    <property type="match status" value="3"/>
</dbReference>
<dbReference type="Pfam" id="PF08448">
    <property type="entry name" value="PAS_4"/>
    <property type="match status" value="2"/>
</dbReference>
<dbReference type="SMART" id="SM00388">
    <property type="entry name" value="HisKA"/>
    <property type="match status" value="1"/>
</dbReference>
<dbReference type="SUPFAM" id="SSF47384">
    <property type="entry name" value="Homodimeric domain of signal transducing histidine kinase"/>
    <property type="match status" value="1"/>
</dbReference>
<dbReference type="Gene3D" id="3.30.450.20">
    <property type="entry name" value="PAS domain"/>
    <property type="match status" value="3"/>
</dbReference>
<dbReference type="InterPro" id="IPR036097">
    <property type="entry name" value="HisK_dim/P_sf"/>
</dbReference>
<evidence type="ECO:0000256" key="4">
    <source>
        <dbReference type="ARBA" id="ARBA00022679"/>
    </source>
</evidence>